<dbReference type="Ensembl" id="ENSDCDT00010071174.1">
    <property type="protein sequence ID" value="ENSDCDP00010060426.1"/>
    <property type="gene ID" value="ENSDCDG00010033583.1"/>
</dbReference>
<keyword evidence="1" id="KW-0433">Leucine-rich repeat</keyword>
<dbReference type="PROSITE" id="PS51450">
    <property type="entry name" value="LRR"/>
    <property type="match status" value="4"/>
</dbReference>
<evidence type="ECO:0000256" key="2">
    <source>
        <dbReference type="ARBA" id="ARBA00022737"/>
    </source>
</evidence>
<proteinExistence type="predicted"/>
<dbReference type="SMART" id="SM00369">
    <property type="entry name" value="LRR_TYP"/>
    <property type="match status" value="4"/>
</dbReference>
<dbReference type="GeneTree" id="ENSGT00940000155434"/>
<reference evidence="4" key="2">
    <citation type="submission" date="2025-08" db="UniProtKB">
        <authorList>
            <consortium name="Ensembl"/>
        </authorList>
    </citation>
    <scope>IDENTIFICATION</scope>
</reference>
<evidence type="ECO:0000256" key="1">
    <source>
        <dbReference type="ARBA" id="ARBA00022614"/>
    </source>
</evidence>
<keyword evidence="5" id="KW-1185">Reference proteome</keyword>
<keyword evidence="3" id="KW-0175">Coiled coil</keyword>
<dbReference type="InterPro" id="IPR050576">
    <property type="entry name" value="Cilia_flagella_integrity"/>
</dbReference>
<name>A0AAY4ET69_9TELE</name>
<sequence>VCDMLANERKCHGIRYITEDMILRVSKQDNIAFVQSLNLSVTKTGDKKFKYIENLDKCARLRELNLSHNCIEKVEKLEKLHKLRELNISDNQIIKIEGLEHMTSLEVLNLSDNYIEQLPLWLPKKLRSLQTLNLRNNNISSVSILKLKLLKNLTELVLAENPVCNLPHYRLFLLFHVRSLQVLDGQPVNEQERQQAHQRFHIEEIERLEHELEARMVEIERLQDDRNKALESLVQQEALSHTLQAQNREQRRSQDQMERELETKSELLKQKTMELTRACQKQYELEQELAFHKIDVKFESIPLYFDQVSSLQLFLEYVCQLLVEIHQVFLGLRAYIFLLTGFKYGELTRREPLYW</sequence>
<evidence type="ECO:0000313" key="4">
    <source>
        <dbReference type="Ensembl" id="ENSDCDP00010060426.1"/>
    </source>
</evidence>
<protein>
    <recommendedName>
        <fullName evidence="6">Centriolin</fullName>
    </recommendedName>
</protein>
<dbReference type="AlphaFoldDB" id="A0AAY4ET69"/>
<dbReference type="PANTHER" id="PTHR45973">
    <property type="entry name" value="PROTEIN PHOSPHATASE 1 REGULATORY SUBUNIT SDS22-RELATED"/>
    <property type="match status" value="1"/>
</dbReference>
<evidence type="ECO:0008006" key="6">
    <source>
        <dbReference type="Google" id="ProtNLM"/>
    </source>
</evidence>
<dbReference type="InterPro" id="IPR032675">
    <property type="entry name" value="LRR_dom_sf"/>
</dbReference>
<reference evidence="4 5" key="1">
    <citation type="submission" date="2020-06" db="EMBL/GenBank/DDBJ databases">
        <authorList>
            <consortium name="Wellcome Sanger Institute Data Sharing"/>
        </authorList>
    </citation>
    <scope>NUCLEOTIDE SEQUENCE [LARGE SCALE GENOMIC DNA]</scope>
</reference>
<accession>A0AAY4ET69</accession>
<reference evidence="4" key="3">
    <citation type="submission" date="2025-09" db="UniProtKB">
        <authorList>
            <consortium name="Ensembl"/>
        </authorList>
    </citation>
    <scope>IDENTIFICATION</scope>
</reference>
<feature type="coiled-coil region" evidence="3">
    <location>
        <begin position="202"/>
        <end position="274"/>
    </location>
</feature>
<keyword evidence="2" id="KW-0677">Repeat</keyword>
<dbReference type="InterPro" id="IPR003591">
    <property type="entry name" value="Leu-rich_rpt_typical-subtyp"/>
</dbReference>
<dbReference type="Pfam" id="PF14580">
    <property type="entry name" value="LRR_9"/>
    <property type="match status" value="1"/>
</dbReference>
<dbReference type="SUPFAM" id="SSF52075">
    <property type="entry name" value="Outer arm dynein light chain 1"/>
    <property type="match status" value="1"/>
</dbReference>
<evidence type="ECO:0000256" key="3">
    <source>
        <dbReference type="SAM" id="Coils"/>
    </source>
</evidence>
<dbReference type="Gene3D" id="3.80.10.10">
    <property type="entry name" value="Ribonuclease Inhibitor"/>
    <property type="match status" value="2"/>
</dbReference>
<organism evidence="4 5">
    <name type="scientific">Denticeps clupeoides</name>
    <name type="common">denticle herring</name>
    <dbReference type="NCBI Taxonomy" id="299321"/>
    <lineage>
        <taxon>Eukaryota</taxon>
        <taxon>Metazoa</taxon>
        <taxon>Chordata</taxon>
        <taxon>Craniata</taxon>
        <taxon>Vertebrata</taxon>
        <taxon>Euteleostomi</taxon>
        <taxon>Actinopterygii</taxon>
        <taxon>Neopterygii</taxon>
        <taxon>Teleostei</taxon>
        <taxon>Clupei</taxon>
        <taxon>Clupeiformes</taxon>
        <taxon>Denticipitoidei</taxon>
        <taxon>Denticipitidae</taxon>
        <taxon>Denticeps</taxon>
    </lineage>
</organism>
<dbReference type="InterPro" id="IPR001611">
    <property type="entry name" value="Leu-rich_rpt"/>
</dbReference>
<dbReference type="PANTHER" id="PTHR45973:SF36">
    <property type="entry name" value="CENTRIOLIN"/>
    <property type="match status" value="1"/>
</dbReference>
<dbReference type="SMART" id="SM00365">
    <property type="entry name" value="LRR_SD22"/>
    <property type="match status" value="4"/>
</dbReference>
<evidence type="ECO:0000313" key="5">
    <source>
        <dbReference type="Proteomes" id="UP000694580"/>
    </source>
</evidence>
<dbReference type="Proteomes" id="UP000694580">
    <property type="component" value="Chromosome 11"/>
</dbReference>